<feature type="domain" description="Glycoside hydrolase family 42 N-terminal" evidence="4">
    <location>
        <begin position="57"/>
        <end position="161"/>
    </location>
</feature>
<keyword evidence="1" id="KW-0378">Hydrolase</keyword>
<dbReference type="AlphaFoldDB" id="A0A1F6P777"/>
<dbReference type="InterPro" id="IPR013529">
    <property type="entry name" value="Glyco_hydro_42_N"/>
</dbReference>
<dbReference type="Pfam" id="PF02449">
    <property type="entry name" value="Glyco_hydro_42"/>
    <property type="match status" value="1"/>
</dbReference>
<dbReference type="EMBL" id="MFRA01000008">
    <property type="protein sequence ID" value="OGH92047.1"/>
    <property type="molecule type" value="Genomic_DNA"/>
</dbReference>
<dbReference type="Gene3D" id="3.20.20.80">
    <property type="entry name" value="Glycosidases"/>
    <property type="match status" value="1"/>
</dbReference>
<dbReference type="GO" id="GO:0004565">
    <property type="term" value="F:beta-galactosidase activity"/>
    <property type="evidence" value="ECO:0007669"/>
    <property type="project" value="InterPro"/>
</dbReference>
<sequence length="331" mass="39382">MRRYKVFVLILILVASIFGFVIFKLKNFKRNSSMIYGASFSTEYASYLGFNPKDIFIKILDEWDFKYVRLAAQWNLIEKIRGQYDFEELDWMMDQSAKRNVKVMLAVGHKTPRWPECHAPKWVDFTQEKKHQPDLDNFIKVVVERYKNHPALEIWQVENEPFLLFGDCVPVREEDLKEEIDLVKILDSKHLVIVTDSGELSLWRRTSKAADLFGTTMYRVVWNKSFGYLNYDWFMPAFVYKAKLWFNGRDINTAYITELQAEPWIPNMSLTSTPMSEQFKSMSLSRLKKNILFADKTGMPRAYLWGAEWWYWLESKGEKEIPEFIKIFKKN</sequence>
<evidence type="ECO:0000256" key="2">
    <source>
        <dbReference type="ARBA" id="ARBA00023295"/>
    </source>
</evidence>
<dbReference type="GO" id="GO:0005975">
    <property type="term" value="P:carbohydrate metabolic process"/>
    <property type="evidence" value="ECO:0007669"/>
    <property type="project" value="InterPro"/>
</dbReference>
<keyword evidence="3" id="KW-0812">Transmembrane</keyword>
<dbReference type="Proteomes" id="UP000176634">
    <property type="component" value="Unassembled WGS sequence"/>
</dbReference>
<protein>
    <recommendedName>
        <fullName evidence="4">Glycoside hydrolase family 42 N-terminal domain-containing protein</fullName>
    </recommendedName>
</protein>
<evidence type="ECO:0000313" key="6">
    <source>
        <dbReference type="Proteomes" id="UP000176634"/>
    </source>
</evidence>
<evidence type="ECO:0000256" key="3">
    <source>
        <dbReference type="SAM" id="Phobius"/>
    </source>
</evidence>
<evidence type="ECO:0000256" key="1">
    <source>
        <dbReference type="ARBA" id="ARBA00022801"/>
    </source>
</evidence>
<reference evidence="5 6" key="1">
    <citation type="journal article" date="2016" name="Nat. Commun.">
        <title>Thousands of microbial genomes shed light on interconnected biogeochemical processes in an aquifer system.</title>
        <authorList>
            <person name="Anantharaman K."/>
            <person name="Brown C.T."/>
            <person name="Hug L.A."/>
            <person name="Sharon I."/>
            <person name="Castelle C.J."/>
            <person name="Probst A.J."/>
            <person name="Thomas B.C."/>
            <person name="Singh A."/>
            <person name="Wilkins M.J."/>
            <person name="Karaoz U."/>
            <person name="Brodie E.L."/>
            <person name="Williams K.H."/>
            <person name="Hubbard S.S."/>
            <person name="Banfield J.F."/>
        </authorList>
    </citation>
    <scope>NUCLEOTIDE SEQUENCE [LARGE SCALE GENOMIC DNA]</scope>
</reference>
<organism evidence="5 6">
    <name type="scientific">Candidatus Magasanikbacteria bacterium RIFOXYD1_FULL_40_23</name>
    <dbReference type="NCBI Taxonomy" id="1798705"/>
    <lineage>
        <taxon>Bacteria</taxon>
        <taxon>Candidatus Magasanikiibacteriota</taxon>
    </lineage>
</organism>
<comment type="caution">
    <text evidence="5">The sequence shown here is derived from an EMBL/GenBank/DDBJ whole genome shotgun (WGS) entry which is preliminary data.</text>
</comment>
<name>A0A1F6P777_9BACT</name>
<dbReference type="InterPro" id="IPR017853">
    <property type="entry name" value="GH"/>
</dbReference>
<evidence type="ECO:0000259" key="4">
    <source>
        <dbReference type="Pfam" id="PF02449"/>
    </source>
</evidence>
<dbReference type="GO" id="GO:0009341">
    <property type="term" value="C:beta-galactosidase complex"/>
    <property type="evidence" value="ECO:0007669"/>
    <property type="project" value="InterPro"/>
</dbReference>
<keyword evidence="3" id="KW-1133">Transmembrane helix</keyword>
<dbReference type="SUPFAM" id="SSF51445">
    <property type="entry name" value="(Trans)glycosidases"/>
    <property type="match status" value="1"/>
</dbReference>
<dbReference type="STRING" id="1798705.A2563_00435"/>
<evidence type="ECO:0000313" key="5">
    <source>
        <dbReference type="EMBL" id="OGH92047.1"/>
    </source>
</evidence>
<proteinExistence type="predicted"/>
<feature type="transmembrane region" description="Helical" evidence="3">
    <location>
        <begin position="6"/>
        <end position="25"/>
    </location>
</feature>
<accession>A0A1F6P777</accession>
<keyword evidence="3" id="KW-0472">Membrane</keyword>
<gene>
    <name evidence="5" type="ORF">A2563_00435</name>
</gene>
<keyword evidence="2" id="KW-0326">Glycosidase</keyword>